<keyword evidence="1" id="KW-0175">Coiled coil</keyword>
<evidence type="ECO:0000313" key="2">
    <source>
        <dbReference type="EMBL" id="MFC7370348.1"/>
    </source>
</evidence>
<keyword evidence="3" id="KW-1185">Reference proteome</keyword>
<dbReference type="CDD" id="cd11532">
    <property type="entry name" value="NTP-PPase_COG4997"/>
    <property type="match status" value="1"/>
</dbReference>
<gene>
    <name evidence="2" type="ORF">ACFQPF_01470</name>
</gene>
<proteinExistence type="predicted"/>
<dbReference type="SUPFAM" id="SSF101386">
    <property type="entry name" value="all-alpha NTP pyrophosphatases"/>
    <property type="match status" value="1"/>
</dbReference>
<dbReference type="RefSeq" id="WP_379745434.1">
    <property type="nucleotide sequence ID" value="NZ_JBHTCP010000002.1"/>
</dbReference>
<protein>
    <submittedName>
        <fullName evidence="2">Phosphoribosyl-ATP pyrophosphohydrolase</fullName>
    </submittedName>
</protein>
<dbReference type="Proteomes" id="UP001596549">
    <property type="component" value="Unassembled WGS sequence"/>
</dbReference>
<dbReference type="Pfam" id="PF01503">
    <property type="entry name" value="PRA-PH"/>
    <property type="match status" value="1"/>
</dbReference>
<sequence>MPTYHKLVRDRIPEIIGKTGKIFHTAILGEVEYKDALKKKCYEELAEYEAAKSNEEAIEELADLLELLHALANVHGVGIDDVEELRQQKAEERGEFQKRIFLLEVEQ</sequence>
<evidence type="ECO:0000256" key="1">
    <source>
        <dbReference type="SAM" id="Coils"/>
    </source>
</evidence>
<name>A0ABW2NMB4_9BACL</name>
<feature type="coiled-coil region" evidence="1">
    <location>
        <begin position="54"/>
        <end position="99"/>
    </location>
</feature>
<reference evidence="3" key="1">
    <citation type="journal article" date="2019" name="Int. J. Syst. Evol. Microbiol.">
        <title>The Global Catalogue of Microorganisms (GCM) 10K type strain sequencing project: providing services to taxonomists for standard genome sequencing and annotation.</title>
        <authorList>
            <consortium name="The Broad Institute Genomics Platform"/>
            <consortium name="The Broad Institute Genome Sequencing Center for Infectious Disease"/>
            <person name="Wu L."/>
            <person name="Ma J."/>
        </authorList>
    </citation>
    <scope>NUCLEOTIDE SEQUENCE [LARGE SCALE GENOMIC DNA]</scope>
    <source>
        <strain evidence="3">NBRC 106396</strain>
    </source>
</reference>
<dbReference type="InterPro" id="IPR021130">
    <property type="entry name" value="PRib-ATP_PPHydrolase-like"/>
</dbReference>
<organism evidence="2 3">
    <name type="scientific">Fictibacillus iocasae</name>
    <dbReference type="NCBI Taxonomy" id="2715437"/>
    <lineage>
        <taxon>Bacteria</taxon>
        <taxon>Bacillati</taxon>
        <taxon>Bacillota</taxon>
        <taxon>Bacilli</taxon>
        <taxon>Bacillales</taxon>
        <taxon>Fictibacillaceae</taxon>
        <taxon>Fictibacillus</taxon>
    </lineage>
</organism>
<evidence type="ECO:0000313" key="3">
    <source>
        <dbReference type="Proteomes" id="UP001596549"/>
    </source>
</evidence>
<comment type="caution">
    <text evidence="2">The sequence shown here is derived from an EMBL/GenBank/DDBJ whole genome shotgun (WGS) entry which is preliminary data.</text>
</comment>
<dbReference type="InterPro" id="IPR038735">
    <property type="entry name" value="MSMEG_1276-like_NTP-PPase_dom"/>
</dbReference>
<accession>A0ABW2NMB4</accession>
<dbReference type="EMBL" id="JBHTCP010000002">
    <property type="protein sequence ID" value="MFC7370348.1"/>
    <property type="molecule type" value="Genomic_DNA"/>
</dbReference>